<protein>
    <recommendedName>
        <fullName evidence="3">DUF4034 domain-containing protein</fullName>
    </recommendedName>
</protein>
<evidence type="ECO:0000313" key="2">
    <source>
        <dbReference type="Proteomes" id="UP000199413"/>
    </source>
</evidence>
<dbReference type="EMBL" id="FMHV01000002">
    <property type="protein sequence ID" value="SCL38320.1"/>
    <property type="molecule type" value="Genomic_DNA"/>
</dbReference>
<keyword evidence="2" id="KW-1185">Reference proteome</keyword>
<reference evidence="2" key="1">
    <citation type="submission" date="2016-06" db="EMBL/GenBank/DDBJ databases">
        <authorList>
            <person name="Varghese N."/>
            <person name="Submissions Spin"/>
        </authorList>
    </citation>
    <scope>NUCLEOTIDE SEQUENCE [LARGE SCALE GENOMIC DNA]</scope>
    <source>
        <strain evidence="2">DSM 45431</strain>
    </source>
</reference>
<dbReference type="InterPro" id="IPR011990">
    <property type="entry name" value="TPR-like_helical_dom_sf"/>
</dbReference>
<gene>
    <name evidence="1" type="ORF">GA0070624_6175</name>
</gene>
<evidence type="ECO:0008006" key="3">
    <source>
        <dbReference type="Google" id="ProtNLM"/>
    </source>
</evidence>
<dbReference type="AlphaFoldDB" id="A0A1C6T931"/>
<dbReference type="Gene3D" id="1.25.40.10">
    <property type="entry name" value="Tetratricopeptide repeat domain"/>
    <property type="match status" value="1"/>
</dbReference>
<dbReference type="STRING" id="568872.GA0070624_6175"/>
<sequence length="320" mass="35483">MIAAMPAPLPAPSFDPATAYPELGRMRAALAAGDWPTVRQVVGGLDWNGISLFTLQCGELEGTEPFLRSVVARQPGEPVAASLLAATLIRTGWRIRTGYRAQHVSREQFEQFHAYLRQAETVLIDVTARHPNYVTAWYLRVTSARGLELHQSEARRRYDQLAKHQPHHRPAQSSLLQKLCPKWGGSWEATHGFALECMRSAPPGSLNGVLVIEGHLEHALDLGDRGQAADYLRAPQVRQEIQEAAHRSVWHPEFRHVPGWVSVRSTFALAFGLMGEWSAAAGQFAALGQLADESMFDYLGDAAEEFQRMRAEAYAKGSPR</sequence>
<organism evidence="1 2">
    <name type="scientific">Micromonospora rhizosphaerae</name>
    <dbReference type="NCBI Taxonomy" id="568872"/>
    <lineage>
        <taxon>Bacteria</taxon>
        <taxon>Bacillati</taxon>
        <taxon>Actinomycetota</taxon>
        <taxon>Actinomycetes</taxon>
        <taxon>Micromonosporales</taxon>
        <taxon>Micromonosporaceae</taxon>
        <taxon>Micromonospora</taxon>
    </lineage>
</organism>
<name>A0A1C6T931_9ACTN</name>
<dbReference type="Proteomes" id="UP000199413">
    <property type="component" value="Unassembled WGS sequence"/>
</dbReference>
<proteinExistence type="predicted"/>
<evidence type="ECO:0000313" key="1">
    <source>
        <dbReference type="EMBL" id="SCL38320.1"/>
    </source>
</evidence>
<accession>A0A1C6T931</accession>